<dbReference type="EMBL" id="QGAL01000013">
    <property type="protein sequence ID" value="TKK13626.1"/>
    <property type="molecule type" value="Genomic_DNA"/>
</dbReference>
<evidence type="ECO:0000313" key="1">
    <source>
        <dbReference type="EMBL" id="TKK13626.1"/>
    </source>
</evidence>
<proteinExistence type="predicted"/>
<name>A0AB38NY38_9ENTR</name>
<dbReference type="AlphaFoldDB" id="A0AB38NY38"/>
<dbReference type="Proteomes" id="UP000306327">
    <property type="component" value="Unassembled WGS sequence"/>
</dbReference>
<comment type="caution">
    <text evidence="1">The sequence shown here is derived from an EMBL/GenBank/DDBJ whole genome shotgun (WGS) entry which is preliminary data.</text>
</comment>
<sequence length="72" mass="8013">MKIQKIADVKKEAHKAITQFQTGKITKLDLYAKGVDLTHLFNDLMDSAASDPTSYLAKDTAELLHVIKHLSC</sequence>
<reference evidence="1 2" key="1">
    <citation type="journal article" date="2019" name="Sci. Rep.">
        <title>Differences in resource use lead to coexistence of seed-transmitted microbial populations.</title>
        <authorList>
            <person name="Torres-Cortes G."/>
            <person name="Garcia B.J."/>
            <person name="Compant S."/>
            <person name="Rezki S."/>
            <person name="Jones P."/>
            <person name="Preveaux A."/>
            <person name="Briand M."/>
            <person name="Roulet A."/>
            <person name="Bouchez O."/>
            <person name="Jacobson D."/>
            <person name="Barret M."/>
        </authorList>
    </citation>
    <scope>NUCLEOTIDE SEQUENCE [LARGE SCALE GENOMIC DNA]</scope>
    <source>
        <strain evidence="1 2">CFBP13530</strain>
    </source>
</reference>
<accession>A0AB38NY38</accession>
<organism evidence="1 2">
    <name type="scientific">Enterobacter cancerogenus</name>
    <dbReference type="NCBI Taxonomy" id="69218"/>
    <lineage>
        <taxon>Bacteria</taxon>
        <taxon>Pseudomonadati</taxon>
        <taxon>Pseudomonadota</taxon>
        <taxon>Gammaproteobacteria</taxon>
        <taxon>Enterobacterales</taxon>
        <taxon>Enterobacteriaceae</taxon>
        <taxon>Enterobacter</taxon>
        <taxon>Enterobacter cloacae complex</taxon>
    </lineage>
</organism>
<evidence type="ECO:0000313" key="2">
    <source>
        <dbReference type="Proteomes" id="UP000306327"/>
    </source>
</evidence>
<dbReference type="RefSeq" id="WP_137273505.1">
    <property type="nucleotide sequence ID" value="NZ_QGAL01000013.1"/>
</dbReference>
<protein>
    <submittedName>
        <fullName evidence="1">Uncharacterized protein</fullName>
    </submittedName>
</protein>
<gene>
    <name evidence="1" type="ORF">EcCFBP13530_22760</name>
</gene>